<dbReference type="EMBL" id="KN818314">
    <property type="protein sequence ID" value="KIL59542.1"/>
    <property type="molecule type" value="Genomic_DNA"/>
</dbReference>
<dbReference type="HOGENOM" id="CLU_445463_0_0_1"/>
<keyword evidence="2" id="KW-1185">Reference proteome</keyword>
<name>A0A0C2WDW9_AMAMK</name>
<dbReference type="PANTHER" id="PTHR33129:SF1">
    <property type="entry name" value="ATP-BINDING PROTEIN"/>
    <property type="match status" value="1"/>
</dbReference>
<accession>A0A0C2WDW9</accession>
<evidence type="ECO:0000313" key="1">
    <source>
        <dbReference type="EMBL" id="KIL59542.1"/>
    </source>
</evidence>
<gene>
    <name evidence="1" type="ORF">M378DRAFT_169206</name>
</gene>
<protein>
    <submittedName>
        <fullName evidence="1">Uncharacterized protein</fullName>
    </submittedName>
</protein>
<proteinExistence type="predicted"/>
<dbReference type="InterPro" id="IPR052980">
    <property type="entry name" value="Crinkler_effector"/>
</dbReference>
<dbReference type="AlphaFoldDB" id="A0A0C2WDW9"/>
<dbReference type="OrthoDB" id="2340858at2759"/>
<dbReference type="Proteomes" id="UP000054549">
    <property type="component" value="Unassembled WGS sequence"/>
</dbReference>
<evidence type="ECO:0000313" key="2">
    <source>
        <dbReference type="Proteomes" id="UP000054549"/>
    </source>
</evidence>
<dbReference type="InParanoid" id="A0A0C2WDW9"/>
<sequence length="613" mass="70027">MQHSPNIIERYARNFTLSDQNADPDNWEWNAESRAVWMPAREDWQTFRQNWHGVTDDQSASPGFQFLLPLPTVDPSITSSILVRESYITMFDTVWAQAIISNGRIGVIITGQPGIGKTLFLYYLLIRLLQRKQVVLFSPDGEALYLFYHDQVYSTRVGSIDESLPLPLFNSNVFIWSLFDIRKPNEPERFLVTYPCLPVQTASPDPIRYKIWNKERMPLRTGLPLWTRDELARGLQHQLRYHSLFAALHEACSSTNPSDSDPLDVYFGVRALLEEHYNEEDSVQPSPEDAINYLLDVAIDRFGYSARDVFGTVFCYPGITESHEMAFNIGYADLSAAVLALSKQEGSSNLISNRILALSPVDRGPLLTVSWEVDFKSSWVAKSVLRKLNEAEIEEIRQQIRFLRNIPEAGGLVGWMLEPLAHRYITSSTNDLVLFNMSSDGVDPPHFTLSQDPPNQRLTKGKRTVVRLQAVANLSNCLEHKSYYIPDDPNFPLFDAFTIDLDYANKSATLWILQMTTSRKHGGSAKGYRKIREIIAILKNHLQEGRPQKKHKKSKTAAEQAAPLVQVRYILIVPKDEPQSRNLQWNLPKGWSQNYSRNDHRGKVYCLEVPLNI</sequence>
<dbReference type="STRING" id="946122.A0A0C2WDW9"/>
<reference evidence="1 2" key="1">
    <citation type="submission" date="2014-04" db="EMBL/GenBank/DDBJ databases">
        <title>Evolutionary Origins and Diversification of the Mycorrhizal Mutualists.</title>
        <authorList>
            <consortium name="DOE Joint Genome Institute"/>
            <consortium name="Mycorrhizal Genomics Consortium"/>
            <person name="Kohler A."/>
            <person name="Kuo A."/>
            <person name="Nagy L.G."/>
            <person name="Floudas D."/>
            <person name="Copeland A."/>
            <person name="Barry K.W."/>
            <person name="Cichocki N."/>
            <person name="Veneault-Fourrey C."/>
            <person name="LaButti K."/>
            <person name="Lindquist E.A."/>
            <person name="Lipzen A."/>
            <person name="Lundell T."/>
            <person name="Morin E."/>
            <person name="Murat C."/>
            <person name="Riley R."/>
            <person name="Ohm R."/>
            <person name="Sun H."/>
            <person name="Tunlid A."/>
            <person name="Henrissat B."/>
            <person name="Grigoriev I.V."/>
            <person name="Hibbett D.S."/>
            <person name="Martin F."/>
        </authorList>
    </citation>
    <scope>NUCLEOTIDE SEQUENCE [LARGE SCALE GENOMIC DNA]</scope>
    <source>
        <strain evidence="1 2">Koide BX008</strain>
    </source>
</reference>
<organism evidence="1 2">
    <name type="scientific">Amanita muscaria (strain Koide BX008)</name>
    <dbReference type="NCBI Taxonomy" id="946122"/>
    <lineage>
        <taxon>Eukaryota</taxon>
        <taxon>Fungi</taxon>
        <taxon>Dikarya</taxon>
        <taxon>Basidiomycota</taxon>
        <taxon>Agaricomycotina</taxon>
        <taxon>Agaricomycetes</taxon>
        <taxon>Agaricomycetidae</taxon>
        <taxon>Agaricales</taxon>
        <taxon>Pluteineae</taxon>
        <taxon>Amanitaceae</taxon>
        <taxon>Amanita</taxon>
    </lineage>
</organism>
<dbReference type="PANTHER" id="PTHR33129">
    <property type="entry name" value="PROTEIN KINASE DOMAIN-CONTAINING PROTEIN-RELATED"/>
    <property type="match status" value="1"/>
</dbReference>